<dbReference type="AlphaFoldDB" id="A0A0B7AA41"/>
<name>A0A0B7AA41_9EUPU</name>
<protein>
    <submittedName>
        <fullName evidence="1">Uncharacterized protein</fullName>
    </submittedName>
</protein>
<evidence type="ECO:0000313" key="1">
    <source>
        <dbReference type="EMBL" id="CEK77512.1"/>
    </source>
</evidence>
<reference evidence="1" key="1">
    <citation type="submission" date="2014-12" db="EMBL/GenBank/DDBJ databases">
        <title>Insight into the proteome of Arion vulgaris.</title>
        <authorList>
            <person name="Aradska J."/>
            <person name="Bulat T."/>
            <person name="Smidak R."/>
            <person name="Sarate P."/>
            <person name="Gangsoo J."/>
            <person name="Sialana F."/>
            <person name="Bilban M."/>
            <person name="Lubec G."/>
        </authorList>
    </citation>
    <scope>NUCLEOTIDE SEQUENCE</scope>
    <source>
        <tissue evidence="1">Skin</tissue>
    </source>
</reference>
<proteinExistence type="predicted"/>
<gene>
    <name evidence="1" type="primary">ORF105203</name>
</gene>
<dbReference type="EMBL" id="HACG01030647">
    <property type="protein sequence ID" value="CEK77512.1"/>
    <property type="molecule type" value="Transcribed_RNA"/>
</dbReference>
<sequence>MKPHNTLLKTILEEMLEDKRTSWRYNWERNIRKWTSNSLVECTIAETELGEPLQPIFDAETST</sequence>
<accession>A0A0B7AA41</accession>
<organism evidence="1">
    <name type="scientific">Arion vulgaris</name>
    <dbReference type="NCBI Taxonomy" id="1028688"/>
    <lineage>
        <taxon>Eukaryota</taxon>
        <taxon>Metazoa</taxon>
        <taxon>Spiralia</taxon>
        <taxon>Lophotrochozoa</taxon>
        <taxon>Mollusca</taxon>
        <taxon>Gastropoda</taxon>
        <taxon>Heterobranchia</taxon>
        <taxon>Euthyneura</taxon>
        <taxon>Panpulmonata</taxon>
        <taxon>Eupulmonata</taxon>
        <taxon>Stylommatophora</taxon>
        <taxon>Helicina</taxon>
        <taxon>Arionoidea</taxon>
        <taxon>Arionidae</taxon>
        <taxon>Arion</taxon>
    </lineage>
</organism>